<sequence>MTPDGVEIAWIPLGAGARTPTVRLSGRLYERLAATREHRPVAALVHAALLLGAERGSWTVEVAPAWGPGSRGPGVCATGPVGSRLLGRARVFRYEVRRWRDGVVPDLPWALVRRRLAADDTAARDVLDRLDDVPVLTWGRDEHRHGDMWNSNSVVAWVLAASGVDLAAAAPPPGTRAPGWAAGLEEAGFRDSNDSLGAVLMRMGVFRDSNDSLAAVGDPDGRVPRQQRLPRSRG</sequence>
<dbReference type="EMBL" id="JBHSLD010000006">
    <property type="protein sequence ID" value="MFC5380151.1"/>
    <property type="molecule type" value="Genomic_DNA"/>
</dbReference>
<name>A0ABW0GNS0_9MICO</name>
<gene>
    <name evidence="2" type="ORF">ACFPJ6_05065</name>
</gene>
<dbReference type="Proteomes" id="UP001596122">
    <property type="component" value="Unassembled WGS sequence"/>
</dbReference>
<comment type="caution">
    <text evidence="2">The sequence shown here is derived from an EMBL/GenBank/DDBJ whole genome shotgun (WGS) entry which is preliminary data.</text>
</comment>
<accession>A0ABW0GNS0</accession>
<evidence type="ECO:0000313" key="3">
    <source>
        <dbReference type="Proteomes" id="UP001596122"/>
    </source>
</evidence>
<evidence type="ECO:0000313" key="2">
    <source>
        <dbReference type="EMBL" id="MFC5380151.1"/>
    </source>
</evidence>
<keyword evidence="3" id="KW-1185">Reference proteome</keyword>
<dbReference type="RefSeq" id="WP_340267021.1">
    <property type="nucleotide sequence ID" value="NZ_JBBEOG010000001.1"/>
</dbReference>
<organism evidence="2 3">
    <name type="scientific">Aquipuribacter nitratireducens</name>
    <dbReference type="NCBI Taxonomy" id="650104"/>
    <lineage>
        <taxon>Bacteria</taxon>
        <taxon>Bacillati</taxon>
        <taxon>Actinomycetota</taxon>
        <taxon>Actinomycetes</taxon>
        <taxon>Micrococcales</taxon>
        <taxon>Intrasporangiaceae</taxon>
        <taxon>Aquipuribacter</taxon>
    </lineage>
</organism>
<evidence type="ECO:0000256" key="1">
    <source>
        <dbReference type="SAM" id="MobiDB-lite"/>
    </source>
</evidence>
<reference evidence="3" key="1">
    <citation type="journal article" date="2019" name="Int. J. Syst. Evol. Microbiol.">
        <title>The Global Catalogue of Microorganisms (GCM) 10K type strain sequencing project: providing services to taxonomists for standard genome sequencing and annotation.</title>
        <authorList>
            <consortium name="The Broad Institute Genomics Platform"/>
            <consortium name="The Broad Institute Genome Sequencing Center for Infectious Disease"/>
            <person name="Wu L."/>
            <person name="Ma J."/>
        </authorList>
    </citation>
    <scope>NUCLEOTIDE SEQUENCE [LARGE SCALE GENOMIC DNA]</scope>
    <source>
        <strain evidence="3">CCUG 43114</strain>
    </source>
</reference>
<feature type="region of interest" description="Disordered" evidence="1">
    <location>
        <begin position="211"/>
        <end position="234"/>
    </location>
</feature>
<proteinExistence type="predicted"/>
<protein>
    <submittedName>
        <fullName evidence="2">Uncharacterized protein</fullName>
    </submittedName>
</protein>